<feature type="binding site" evidence="3">
    <location>
        <position position="302"/>
    </location>
    <ligand>
        <name>a divalent metal cation</name>
        <dbReference type="ChEBI" id="CHEBI:60240"/>
        <label>1</label>
    </ligand>
</feature>
<keyword evidence="1 3" id="KW-0479">Metal-binding</keyword>
<protein>
    <submittedName>
        <fullName evidence="5">Putative phosphotriesterase-related protein</fullName>
    </submittedName>
</protein>
<dbReference type="GO" id="GO:0016787">
    <property type="term" value="F:hydrolase activity"/>
    <property type="evidence" value="ECO:0007669"/>
    <property type="project" value="UniProtKB-KW"/>
</dbReference>
<comment type="caution">
    <text evidence="4">Lacks conserved residue(s) required for the propagation of feature annotation.</text>
</comment>
<evidence type="ECO:0000256" key="4">
    <source>
        <dbReference type="PROSITE-ProRule" id="PRU00679"/>
    </source>
</evidence>
<dbReference type="Pfam" id="PF02126">
    <property type="entry name" value="PTE"/>
    <property type="match status" value="1"/>
</dbReference>
<dbReference type="InterPro" id="IPR001559">
    <property type="entry name" value="Phosphotriesterase"/>
</dbReference>
<dbReference type="SUPFAM" id="SSF51556">
    <property type="entry name" value="Metallo-dependent hydrolases"/>
    <property type="match status" value="1"/>
</dbReference>
<dbReference type="PROSITE" id="PS51347">
    <property type="entry name" value="PHOSPHOTRIESTERASE_2"/>
    <property type="match status" value="1"/>
</dbReference>
<evidence type="ECO:0000256" key="2">
    <source>
        <dbReference type="ARBA" id="ARBA00022801"/>
    </source>
</evidence>
<dbReference type="GO" id="GO:0008270">
    <property type="term" value="F:zinc ion binding"/>
    <property type="evidence" value="ECO:0007669"/>
    <property type="project" value="InterPro"/>
</dbReference>
<evidence type="ECO:0000313" key="5">
    <source>
        <dbReference type="EMBL" id="JAC31538.1"/>
    </source>
</evidence>
<feature type="binding site" evidence="3">
    <location>
        <position position="171"/>
    </location>
    <ligand>
        <name>a divalent metal cation</name>
        <dbReference type="ChEBI" id="CHEBI:60240"/>
        <label>2</label>
    </ligand>
</feature>
<dbReference type="AlphaFoldDB" id="A0A023GF05"/>
<dbReference type="Gene3D" id="3.20.20.140">
    <property type="entry name" value="Metal-dependent hydrolases"/>
    <property type="match status" value="1"/>
</dbReference>
<feature type="binding site" evidence="3">
    <location>
        <position position="23"/>
    </location>
    <ligand>
        <name>a divalent metal cation</name>
        <dbReference type="ChEBI" id="CHEBI:60240"/>
        <label>1</label>
    </ligand>
</feature>
<dbReference type="PANTHER" id="PTHR10819">
    <property type="entry name" value="PHOSPHOTRIESTERASE-RELATED"/>
    <property type="match status" value="1"/>
</dbReference>
<evidence type="ECO:0000256" key="3">
    <source>
        <dbReference type="PIRSR" id="PIRSR601559-52"/>
    </source>
</evidence>
<dbReference type="PANTHER" id="PTHR10819:SF3">
    <property type="entry name" value="PHOSPHOTRIESTERASE-RELATED PROTEIN"/>
    <property type="match status" value="1"/>
</dbReference>
<accession>A0A023GF05</accession>
<comment type="similarity">
    <text evidence="4">Belongs to the metallo-dependent hydrolases superfamily. Phosphotriesterase family.</text>
</comment>
<organism evidence="5">
    <name type="scientific">Amblyomma triste</name>
    <name type="common">Neotropical tick</name>
    <dbReference type="NCBI Taxonomy" id="251400"/>
    <lineage>
        <taxon>Eukaryota</taxon>
        <taxon>Metazoa</taxon>
        <taxon>Ecdysozoa</taxon>
        <taxon>Arthropoda</taxon>
        <taxon>Chelicerata</taxon>
        <taxon>Arachnida</taxon>
        <taxon>Acari</taxon>
        <taxon>Parasitiformes</taxon>
        <taxon>Ixodida</taxon>
        <taxon>Ixodoidea</taxon>
        <taxon>Ixodidae</taxon>
        <taxon>Amblyomminae</taxon>
        <taxon>Amblyomma</taxon>
    </lineage>
</organism>
<sequence length="353" mass="39343">MRGKALTVLGPVEPSQLGAVLTHEHLSDTLDERVFVSGAPELHHADMSNCPLTMDNLWWIRQFPYSHPENLRFHGADVEAAVEQEMRFLRANGGGAVVDNTCRGMGRNMALMRRVAKDTGLHVIAGTGYYVSANYSQSELSKSIEELEREFVQDITEGADETDSRCGVLGELGCSWPLQDFEKRVLRAAALAQESTGCPAIIHPGRNPEAPSEIARLFAEAGGKLRHTVMSHLDRTFVDDADALLEFAGRYGCYCEHDLFGIEVSHYQPAPHVSMPSDAQRLAQLKKLVDQGFAERIVISHDIHTRHRLMKYGGHGYSHILLNVVPAMLRRGFSNEVVQAITRTNPQTWLTFW</sequence>
<dbReference type="InterPro" id="IPR032466">
    <property type="entry name" value="Metal_Hydrolase"/>
</dbReference>
<comment type="cofactor">
    <cofactor evidence="3">
        <name>a divalent metal cation</name>
        <dbReference type="ChEBI" id="CHEBI:60240"/>
    </cofactor>
    <text evidence="3">Binds 2 divalent metal cations per subunit.</text>
</comment>
<feature type="binding site" evidence="3">
    <location>
        <position position="203"/>
    </location>
    <ligand>
        <name>a divalent metal cation</name>
        <dbReference type="ChEBI" id="CHEBI:60240"/>
        <label>2</label>
    </ligand>
</feature>
<proteinExistence type="evidence at transcript level"/>
<dbReference type="EMBL" id="GBBM01003880">
    <property type="protein sequence ID" value="JAC31538.1"/>
    <property type="molecule type" value="mRNA"/>
</dbReference>
<name>A0A023GF05_AMBTT</name>
<evidence type="ECO:0000256" key="1">
    <source>
        <dbReference type="ARBA" id="ARBA00022723"/>
    </source>
</evidence>
<keyword evidence="2" id="KW-0378">Hydrolase</keyword>
<reference evidence="5" key="1">
    <citation type="submission" date="2014-03" db="EMBL/GenBank/DDBJ databases">
        <title>The sialotranscriptome of Amblyomma triste, Amblyomma parvum and Amblyomma cajennense ticks, uncovered by 454-based RNA-seq.</title>
        <authorList>
            <person name="Garcia G.R."/>
            <person name="Gardinassi L.G."/>
            <person name="Ribeiro J.M."/>
            <person name="Anatriello E."/>
            <person name="Ferreira B.R."/>
            <person name="Moreira H.N."/>
            <person name="Mafra C."/>
            <person name="Olegario M.M."/>
            <person name="Szabo P.J."/>
            <person name="Miranda-Santos I.K."/>
            <person name="Maruyama S.R."/>
        </authorList>
    </citation>
    <scope>NUCLEOTIDE SEQUENCE</scope>
    <source>
        <strain evidence="5">Mato Grasso do Sul</strain>
        <tissue evidence="5">Salivary glands</tissue>
    </source>
</reference>
<feature type="binding site" evidence="3">
    <location>
        <position position="25"/>
    </location>
    <ligand>
        <name>a divalent metal cation</name>
        <dbReference type="ChEBI" id="CHEBI:60240"/>
        <label>1</label>
    </ligand>
</feature>
<feature type="binding site" evidence="3">
    <location>
        <position position="232"/>
    </location>
    <ligand>
        <name>a divalent metal cation</name>
        <dbReference type="ChEBI" id="CHEBI:60240"/>
        <label>2</label>
    </ligand>
</feature>
<feature type="binding site" evidence="3">
    <location>
        <position position="171"/>
    </location>
    <ligand>
        <name>a divalent metal cation</name>
        <dbReference type="ChEBI" id="CHEBI:60240"/>
        <label>1</label>
    </ligand>
</feature>